<evidence type="ECO:0000313" key="1">
    <source>
        <dbReference type="EMBL" id="OIJ41054.1"/>
    </source>
</evidence>
<evidence type="ECO:0000313" key="2">
    <source>
        <dbReference type="Proteomes" id="UP000180246"/>
    </source>
</evidence>
<accession>A0A1S2N8T9</accession>
<reference evidence="1 2" key="1">
    <citation type="submission" date="2014-10" db="EMBL/GenBank/DDBJ databases">
        <authorList>
            <person name="Seo M.-J."/>
            <person name="Seok Y.J."/>
            <person name="Cha I.-T."/>
        </authorList>
    </citation>
    <scope>NUCLEOTIDE SEQUENCE [LARGE SCALE GENOMIC DNA]</scope>
    <source>
        <strain evidence="1 2">NEU</strain>
    </source>
</reference>
<sequence length="450" mass="51195">MASEKVSPKKTYGYPSVESLVFAFVKASRLVPKSSPIYTDVRELTTGKRRLYGFWDARTDGQSKAKDLPGVASALERELAQTWATPDMAAEIAKRLSDYIRSYMEDFVRTISAANFETGEVMSVLRPVYFAQRIAVDLSWLEQRWGIGLLPRMLPKMSSEADTKYLNPSAIALRWFRKLEGLSAAKVAALAGQEPVDVIGKMDRWENGRSEPRQDSMPLVRQLYGLNSNVRYRLWFWIALLLDDAGSDFRREITACLGHGFDISTARRPFIEMSNSRITSVGVPEPFTMLDRLLCRQSTNREPGDRERALTALEELRRFVEANNGIAEYQIYAMAARIEVFSRSPRKARDLYIHAISLARYAEPTAAERISRELAALCAQEGYAVPLKNVTDTQWLFGLHPVQIRRMPYDDDETLASATDMKRAFDYLRYFPPQLFFDRALQTSSVDTEA</sequence>
<dbReference type="RefSeq" id="WP_071360831.1">
    <property type="nucleotide sequence ID" value="NZ_JRYB01000001.1"/>
</dbReference>
<comment type="caution">
    <text evidence="1">The sequence shown here is derived from an EMBL/GenBank/DDBJ whole genome shotgun (WGS) entry which is preliminary data.</text>
</comment>
<organism evidence="1 2">
    <name type="scientific">Massilia timonae</name>
    <dbReference type="NCBI Taxonomy" id="47229"/>
    <lineage>
        <taxon>Bacteria</taxon>
        <taxon>Pseudomonadati</taxon>
        <taxon>Pseudomonadota</taxon>
        <taxon>Betaproteobacteria</taxon>
        <taxon>Burkholderiales</taxon>
        <taxon>Oxalobacteraceae</taxon>
        <taxon>Telluria group</taxon>
        <taxon>Massilia</taxon>
    </lineage>
</organism>
<dbReference type="AlphaFoldDB" id="A0A1S2N8T9"/>
<dbReference type="Proteomes" id="UP000180246">
    <property type="component" value="Unassembled WGS sequence"/>
</dbReference>
<protein>
    <submittedName>
        <fullName evidence="1">Uncharacterized protein</fullName>
    </submittedName>
</protein>
<name>A0A1S2N8T9_9BURK</name>
<proteinExistence type="predicted"/>
<gene>
    <name evidence="1" type="ORF">LO55_1263</name>
</gene>
<dbReference type="EMBL" id="JRYB01000001">
    <property type="protein sequence ID" value="OIJ41054.1"/>
    <property type="molecule type" value="Genomic_DNA"/>
</dbReference>